<feature type="domain" description="NAD(P)-binding" evidence="10">
    <location>
        <begin position="5"/>
        <end position="324"/>
    </location>
</feature>
<dbReference type="EC" id="5.1.3.2" evidence="5 9"/>
<protein>
    <recommendedName>
        <fullName evidence="6 9">UDP-glucose 4-epimerase</fullName>
        <ecNumber evidence="5 9">5.1.3.2</ecNumber>
    </recommendedName>
</protein>
<evidence type="ECO:0000313" key="11">
    <source>
        <dbReference type="EMBL" id="AZJ35049.1"/>
    </source>
</evidence>
<keyword evidence="12" id="KW-1185">Reference proteome</keyword>
<evidence type="ECO:0000259" key="10">
    <source>
        <dbReference type="Pfam" id="PF16363"/>
    </source>
</evidence>
<evidence type="ECO:0000256" key="2">
    <source>
        <dbReference type="ARBA" id="ARBA00001911"/>
    </source>
</evidence>
<dbReference type="InterPro" id="IPR016040">
    <property type="entry name" value="NAD(P)-bd_dom"/>
</dbReference>
<evidence type="ECO:0000256" key="8">
    <source>
        <dbReference type="ARBA" id="ARBA00023235"/>
    </source>
</evidence>
<dbReference type="SUPFAM" id="SSF51735">
    <property type="entry name" value="NAD(P)-binding Rossmann-fold domains"/>
    <property type="match status" value="1"/>
</dbReference>
<dbReference type="Gene3D" id="3.40.50.720">
    <property type="entry name" value="NAD(P)-binding Rossmann-like Domain"/>
    <property type="match status" value="1"/>
</dbReference>
<dbReference type="InterPro" id="IPR005886">
    <property type="entry name" value="UDP_G4E"/>
</dbReference>
<dbReference type="UniPathway" id="UPA00214"/>
<keyword evidence="8 9" id="KW-0413">Isomerase</keyword>
<comment type="cofactor">
    <cofactor evidence="2 9">
        <name>NAD(+)</name>
        <dbReference type="ChEBI" id="CHEBI:57540"/>
    </cofactor>
</comment>
<dbReference type="Pfam" id="PF16363">
    <property type="entry name" value="GDP_Man_Dehyd"/>
    <property type="match status" value="1"/>
</dbReference>
<evidence type="ECO:0000256" key="6">
    <source>
        <dbReference type="ARBA" id="ARBA00018569"/>
    </source>
</evidence>
<evidence type="ECO:0000256" key="4">
    <source>
        <dbReference type="ARBA" id="ARBA00007637"/>
    </source>
</evidence>
<evidence type="ECO:0000256" key="1">
    <source>
        <dbReference type="ARBA" id="ARBA00000083"/>
    </source>
</evidence>
<comment type="subunit">
    <text evidence="9">Homodimer.</text>
</comment>
<evidence type="ECO:0000256" key="9">
    <source>
        <dbReference type="RuleBase" id="RU366046"/>
    </source>
</evidence>
<dbReference type="PANTHER" id="PTHR43725:SF47">
    <property type="entry name" value="UDP-GLUCOSE 4-EPIMERASE"/>
    <property type="match status" value="1"/>
</dbReference>
<evidence type="ECO:0000313" key="12">
    <source>
        <dbReference type="Proteomes" id="UP000274593"/>
    </source>
</evidence>
<dbReference type="Proteomes" id="UP000274593">
    <property type="component" value="Chromosome"/>
</dbReference>
<evidence type="ECO:0000256" key="7">
    <source>
        <dbReference type="ARBA" id="ARBA00023027"/>
    </source>
</evidence>
<accession>A0A3Q8RPZ5</accession>
<dbReference type="RefSeq" id="WP_125066854.1">
    <property type="nucleotide sequence ID" value="NZ_CP032548.1"/>
</dbReference>
<keyword evidence="9" id="KW-0119">Carbohydrate metabolism</keyword>
<dbReference type="InterPro" id="IPR036291">
    <property type="entry name" value="NAD(P)-bd_dom_sf"/>
</dbReference>
<dbReference type="CDD" id="cd05247">
    <property type="entry name" value="UDP_G4E_1_SDR_e"/>
    <property type="match status" value="1"/>
</dbReference>
<dbReference type="GO" id="GO:0006012">
    <property type="term" value="P:galactose metabolic process"/>
    <property type="evidence" value="ECO:0007669"/>
    <property type="project" value="UniProtKB-UniPathway"/>
</dbReference>
<dbReference type="EMBL" id="CP032548">
    <property type="protein sequence ID" value="AZJ35049.1"/>
    <property type="molecule type" value="Genomic_DNA"/>
</dbReference>
<dbReference type="PANTHER" id="PTHR43725">
    <property type="entry name" value="UDP-GLUCOSE 4-EPIMERASE"/>
    <property type="match status" value="1"/>
</dbReference>
<comment type="pathway">
    <text evidence="3 9">Carbohydrate metabolism; galactose metabolism.</text>
</comment>
<keyword evidence="7 9" id="KW-0520">NAD</keyword>
<reference evidence="11 12" key="1">
    <citation type="submission" date="2018-09" db="EMBL/GenBank/DDBJ databases">
        <title>Insights into the microbiota of Asian seabass (Lates calcarifer) with tenacibaculosis symptoms and description of sp. nov. Tenacibaculum singaporense.</title>
        <authorList>
            <person name="Miyake S."/>
            <person name="Soh M."/>
            <person name="Azman M.N."/>
            <person name="Ngoh S.Y."/>
            <person name="Orban L."/>
        </authorList>
    </citation>
    <scope>NUCLEOTIDE SEQUENCE [LARGE SCALE GENOMIC DNA]</scope>
    <source>
        <strain evidence="11 12">DSM 106434</strain>
    </source>
</reference>
<gene>
    <name evidence="11" type="primary">galE</name>
    <name evidence="11" type="ORF">D6T69_05735</name>
</gene>
<dbReference type="GO" id="GO:0005829">
    <property type="term" value="C:cytosol"/>
    <property type="evidence" value="ECO:0007669"/>
    <property type="project" value="TreeGrafter"/>
</dbReference>
<evidence type="ECO:0000256" key="5">
    <source>
        <dbReference type="ARBA" id="ARBA00013189"/>
    </source>
</evidence>
<sequence>MKKILVTGGLGFIGSHVVVELQNSGFEVVIIDDLSNSKIEVLEQITEISNVKPNFYQIDLRDKKAVHSFFNGNIIDGVIHFAAFKAVGESVQKPLDYYENNINALVYLLQEMKDRNIDHFIFSSSCTVYGQADELPITEGALIKPAESPYGNTKQIGEEIIKDSCKAYDMNAIALRYFNPIGAHESIKIGELPLGVPQNLIPFITQTAAGIREELAVFGDDYPTPDGTAIRDYIHVVDLAKAHVKALERLLNKENEENFEFFNVGTGKGSSVMEIIKTFEKVTQQSLKYKIVARREGDITAAYADTTKANEVLGWSPQETLEEALLSAWKWQQKQS</sequence>
<dbReference type="PRINTS" id="PR01713">
    <property type="entry name" value="NUCEPIMERASE"/>
</dbReference>
<organism evidence="11 12">
    <name type="scientific">Tenacibaculum singaporense</name>
    <dbReference type="NCBI Taxonomy" id="2358479"/>
    <lineage>
        <taxon>Bacteria</taxon>
        <taxon>Pseudomonadati</taxon>
        <taxon>Bacteroidota</taxon>
        <taxon>Flavobacteriia</taxon>
        <taxon>Flavobacteriales</taxon>
        <taxon>Flavobacteriaceae</taxon>
        <taxon>Tenacibaculum</taxon>
    </lineage>
</organism>
<proteinExistence type="inferred from homology"/>
<dbReference type="KEGG" id="tsig:D6T69_05735"/>
<dbReference type="NCBIfam" id="TIGR01179">
    <property type="entry name" value="galE"/>
    <property type="match status" value="1"/>
</dbReference>
<dbReference type="GO" id="GO:0003978">
    <property type="term" value="F:UDP-glucose 4-epimerase activity"/>
    <property type="evidence" value="ECO:0007669"/>
    <property type="project" value="UniProtKB-UniRule"/>
</dbReference>
<name>A0A3Q8RPZ5_9FLAO</name>
<evidence type="ECO:0000256" key="3">
    <source>
        <dbReference type="ARBA" id="ARBA00004947"/>
    </source>
</evidence>
<comment type="similarity">
    <text evidence="4 9">Belongs to the NAD(P)-dependent epimerase/dehydratase family.</text>
</comment>
<dbReference type="Gene3D" id="3.90.25.10">
    <property type="entry name" value="UDP-galactose 4-epimerase, domain 1"/>
    <property type="match status" value="1"/>
</dbReference>
<comment type="catalytic activity">
    <reaction evidence="1 9">
        <text>UDP-alpha-D-glucose = UDP-alpha-D-galactose</text>
        <dbReference type="Rhea" id="RHEA:22168"/>
        <dbReference type="ChEBI" id="CHEBI:58885"/>
        <dbReference type="ChEBI" id="CHEBI:66914"/>
        <dbReference type="EC" id="5.1.3.2"/>
    </reaction>
</comment>
<dbReference type="AlphaFoldDB" id="A0A3Q8RPZ5"/>